<evidence type="ECO:0000256" key="2">
    <source>
        <dbReference type="ARBA" id="ARBA00022664"/>
    </source>
</evidence>
<keyword evidence="2" id="KW-0507">mRNA processing</keyword>
<dbReference type="Proteomes" id="UP000327085">
    <property type="component" value="Chromosome 2"/>
</dbReference>
<dbReference type="InterPro" id="IPR024598">
    <property type="entry name" value="SF3a60/Prp9_C"/>
</dbReference>
<evidence type="ECO:0000313" key="10">
    <source>
        <dbReference type="Proteomes" id="UP000327085"/>
    </source>
</evidence>
<dbReference type="InterPro" id="IPR025086">
    <property type="entry name" value="SDE2/SF3A3_SAP"/>
</dbReference>
<dbReference type="InParanoid" id="A0A5E4EVE8"/>
<keyword evidence="3" id="KW-0508">mRNA splicing</keyword>
<reference evidence="10" key="2">
    <citation type="journal article" date="2020" name="Plant J.">
        <title>Transposons played a major role in the diversification between the closely related almond and peach genomes: results from the almond genome sequence.</title>
        <authorList>
            <person name="Alioto T."/>
            <person name="Alexiou K.G."/>
            <person name="Bardil A."/>
            <person name="Barteri F."/>
            <person name="Castanera R."/>
            <person name="Cruz F."/>
            <person name="Dhingra A."/>
            <person name="Duval H."/>
            <person name="Fernandez I Marti A."/>
            <person name="Frias L."/>
            <person name="Galan B."/>
            <person name="Garcia J.L."/>
            <person name="Howad W."/>
            <person name="Gomez-Garrido J."/>
            <person name="Gut M."/>
            <person name="Julca I."/>
            <person name="Morata J."/>
            <person name="Puigdomenech P."/>
            <person name="Ribeca P."/>
            <person name="Rubio Cabetas M.J."/>
            <person name="Vlasova A."/>
            <person name="Wirthensohn M."/>
            <person name="Garcia-Mas J."/>
            <person name="Gabaldon T."/>
            <person name="Casacuberta J.M."/>
            <person name="Arus P."/>
        </authorList>
    </citation>
    <scope>NUCLEOTIDE SEQUENCE [LARGE SCALE GENOMIC DNA]</scope>
    <source>
        <strain evidence="10">cv. Texas</strain>
    </source>
</reference>
<protein>
    <submittedName>
        <fullName evidence="9">PREDICTED: splicing factor</fullName>
    </submittedName>
</protein>
<feature type="compositionally biased region" description="Acidic residues" evidence="5">
    <location>
        <begin position="174"/>
        <end position="183"/>
    </location>
</feature>
<evidence type="ECO:0000259" key="7">
    <source>
        <dbReference type="Pfam" id="PF13297"/>
    </source>
</evidence>
<dbReference type="EMBL" id="JAJFAZ020000002">
    <property type="protein sequence ID" value="KAI5346671.1"/>
    <property type="molecule type" value="Genomic_DNA"/>
</dbReference>
<keyword evidence="11" id="KW-1185">Reference proteome</keyword>
<evidence type="ECO:0000313" key="8">
    <source>
        <dbReference type="EMBL" id="KAI5346671.1"/>
    </source>
</evidence>
<dbReference type="GO" id="GO:0000398">
    <property type="term" value="P:mRNA splicing, via spliceosome"/>
    <property type="evidence" value="ECO:0007669"/>
    <property type="project" value="InterPro"/>
</dbReference>
<accession>A0A5E4EVE8</accession>
<evidence type="ECO:0000313" key="9">
    <source>
        <dbReference type="EMBL" id="VVA18491.1"/>
    </source>
</evidence>
<evidence type="ECO:0000256" key="3">
    <source>
        <dbReference type="ARBA" id="ARBA00023187"/>
    </source>
</evidence>
<dbReference type="GO" id="GO:0005681">
    <property type="term" value="C:spliceosomal complex"/>
    <property type="evidence" value="ECO:0007669"/>
    <property type="project" value="InterPro"/>
</dbReference>
<evidence type="ECO:0000259" key="6">
    <source>
        <dbReference type="Pfam" id="PF11931"/>
    </source>
</evidence>
<feature type="domain" description="SDE2/SF3A3 SAP" evidence="7">
    <location>
        <begin position="2"/>
        <end position="48"/>
    </location>
</feature>
<evidence type="ECO:0000256" key="4">
    <source>
        <dbReference type="ARBA" id="ARBA00023242"/>
    </source>
</evidence>
<feature type="region of interest" description="Disordered" evidence="5">
    <location>
        <begin position="81"/>
        <end position="107"/>
    </location>
</feature>
<keyword evidence="4" id="KW-0539">Nucleus</keyword>
<feature type="region of interest" description="Disordered" evidence="5">
    <location>
        <begin position="173"/>
        <end position="196"/>
    </location>
</feature>
<dbReference type="Pfam" id="PF11931">
    <property type="entry name" value="SF3a60_Prp9_C"/>
    <property type="match status" value="1"/>
</dbReference>
<gene>
    <name evidence="9" type="ORF">ALMOND_2B018218</name>
    <name evidence="8" type="ORF">L3X38_014550</name>
</gene>
<dbReference type="AlphaFoldDB" id="A0A5E4EVE8"/>
<dbReference type="Gramene" id="VVA18491">
    <property type="protein sequence ID" value="VVA18491"/>
    <property type="gene ID" value="Prudul26B018218"/>
</dbReference>
<dbReference type="Proteomes" id="UP001054821">
    <property type="component" value="Chromosome 2"/>
</dbReference>
<dbReference type="EMBL" id="CABIKO010000030">
    <property type="protein sequence ID" value="VVA18491.1"/>
    <property type="molecule type" value="Genomic_DNA"/>
</dbReference>
<proteinExistence type="predicted"/>
<dbReference type="PANTHER" id="PTHR12786">
    <property type="entry name" value="SPLICING FACTOR SF3A-RELATED"/>
    <property type="match status" value="1"/>
</dbReference>
<dbReference type="InterPro" id="IPR051421">
    <property type="entry name" value="RNA_Proc_DNA_Dmg_Regulator"/>
</dbReference>
<dbReference type="OMA" id="TVWECAE"/>
<evidence type="ECO:0000256" key="5">
    <source>
        <dbReference type="SAM" id="MobiDB-lite"/>
    </source>
</evidence>
<name>A0A5E4EVE8_PRUDU</name>
<evidence type="ECO:0000313" key="11">
    <source>
        <dbReference type="Proteomes" id="UP001054821"/>
    </source>
</evidence>
<reference evidence="8 11" key="3">
    <citation type="journal article" date="2022" name="G3 (Bethesda)">
        <title>Whole-genome sequence and methylome profiling of the almond [Prunus dulcis (Mill.) D.A. Webb] cultivar 'Nonpareil'.</title>
        <authorList>
            <person name="D'Amico-Willman K.M."/>
            <person name="Ouma W.Z."/>
            <person name="Meulia T."/>
            <person name="Sideli G.M."/>
            <person name="Gradziel T.M."/>
            <person name="Fresnedo-Ramirez J."/>
        </authorList>
    </citation>
    <scope>NUCLEOTIDE SEQUENCE [LARGE SCALE GENOMIC DNA]</scope>
    <source>
        <strain evidence="8">Clone GOH B32 T37-40</strain>
    </source>
</reference>
<feature type="domain" description="Splicing factor SF3a60 /Prp9 subunit C-terminal" evidence="6">
    <location>
        <begin position="131"/>
        <end position="196"/>
    </location>
</feature>
<reference evidence="9" key="1">
    <citation type="submission" date="2019-07" db="EMBL/GenBank/DDBJ databases">
        <authorList>
            <person name="Alioto T."/>
            <person name="Alioto T."/>
            <person name="Gomez Garrido J."/>
        </authorList>
    </citation>
    <scope>NUCLEOTIDE SEQUENCE</scope>
</reference>
<dbReference type="GO" id="GO:0003723">
    <property type="term" value="F:RNA binding"/>
    <property type="evidence" value="ECO:0007669"/>
    <property type="project" value="InterPro"/>
</dbReference>
<comment type="subcellular location">
    <subcellularLocation>
        <location evidence="1">Nucleus</location>
    </subcellularLocation>
</comment>
<feature type="compositionally biased region" description="Acidic residues" evidence="5">
    <location>
        <begin position="83"/>
        <end position="98"/>
    </location>
</feature>
<dbReference type="Pfam" id="PF13297">
    <property type="entry name" value="SDE2_2C"/>
    <property type="match status" value="1"/>
</dbReference>
<evidence type="ECO:0000256" key="1">
    <source>
        <dbReference type="ARBA" id="ARBA00004123"/>
    </source>
</evidence>
<organism evidence="9 10">
    <name type="scientific">Prunus dulcis</name>
    <name type="common">Almond</name>
    <name type="synonym">Amygdalus dulcis</name>
    <dbReference type="NCBI Taxonomy" id="3755"/>
    <lineage>
        <taxon>Eukaryota</taxon>
        <taxon>Viridiplantae</taxon>
        <taxon>Streptophyta</taxon>
        <taxon>Embryophyta</taxon>
        <taxon>Tracheophyta</taxon>
        <taxon>Spermatophyta</taxon>
        <taxon>Magnoliopsida</taxon>
        <taxon>eudicotyledons</taxon>
        <taxon>Gunneridae</taxon>
        <taxon>Pentapetalae</taxon>
        <taxon>rosids</taxon>
        <taxon>fabids</taxon>
        <taxon>Rosales</taxon>
        <taxon>Rosaceae</taxon>
        <taxon>Amygdaloideae</taxon>
        <taxon>Amygdaleae</taxon>
        <taxon>Prunus</taxon>
    </lineage>
</organism>
<sequence>MEVGPEKLKEALASLGLKTGGTVWECAERLFLTKDTPVAKLERKHFAKGSGGGSEQQEAVERTKDNIVKKQVLTYEEIKAEREEQEEIETESHDEENEQQIHNPLKLPMGPDGKIISYWMYKLHGLGSGIQRGMCCLGIPNTKSFNEITSIEEAKELWKRIQARQGANLWCPDPGEEYEDEEGNIYNKKTYNDLKR</sequence>
<dbReference type="PANTHER" id="PTHR12786:SF2">
    <property type="entry name" value="SPLICING FACTOR 3A SUBUNIT 3"/>
    <property type="match status" value="1"/>
</dbReference>